<proteinExistence type="predicted"/>
<dbReference type="Proteomes" id="UP000218209">
    <property type="component" value="Unassembled WGS sequence"/>
</dbReference>
<accession>A0A1X6PAM6</accession>
<feature type="region of interest" description="Disordered" evidence="1">
    <location>
        <begin position="236"/>
        <end position="256"/>
    </location>
</feature>
<evidence type="ECO:0000313" key="2">
    <source>
        <dbReference type="EMBL" id="OSX77897.1"/>
    </source>
</evidence>
<sequence>MPPFPALLGSSSLRARAAGARAGATATSAAAGVSASATGGWPLLPSPPTSPPRASSRLIEKLSARRRVAAASRAAAKKLSARASLAAATALADERAVKEVAAAVAKELAVDCAVPLSPDGHGELPAVGPTTAGAAALNNLFPSPPQVAVGPSAAVAAATAPTATATAPVGAVVARHGGGDASAPKPGPELGAAAAAATAPTATTTAAGPVRAAVARHGGCDALVPPRVASVVPHGAAAGGRRSVPAPRTRARAPPPPAVVVDAFSSLPGSGHRHRAAAVRREAVEAERKLRISGKMNGVGAPSGDSRAAARRRPWASSKM</sequence>
<feature type="region of interest" description="Disordered" evidence="1">
    <location>
        <begin position="289"/>
        <end position="320"/>
    </location>
</feature>
<evidence type="ECO:0000256" key="1">
    <source>
        <dbReference type="SAM" id="MobiDB-lite"/>
    </source>
</evidence>
<organism evidence="2 3">
    <name type="scientific">Porphyra umbilicalis</name>
    <name type="common">Purple laver</name>
    <name type="synonym">Red alga</name>
    <dbReference type="NCBI Taxonomy" id="2786"/>
    <lineage>
        <taxon>Eukaryota</taxon>
        <taxon>Rhodophyta</taxon>
        <taxon>Bangiophyceae</taxon>
        <taxon>Bangiales</taxon>
        <taxon>Bangiaceae</taxon>
        <taxon>Porphyra</taxon>
    </lineage>
</organism>
<feature type="region of interest" description="Disordered" evidence="1">
    <location>
        <begin position="176"/>
        <end position="196"/>
    </location>
</feature>
<name>A0A1X6PAM6_PORUM</name>
<evidence type="ECO:0000313" key="3">
    <source>
        <dbReference type="Proteomes" id="UP000218209"/>
    </source>
</evidence>
<reference evidence="2 3" key="1">
    <citation type="submission" date="2017-03" db="EMBL/GenBank/DDBJ databases">
        <title>WGS assembly of Porphyra umbilicalis.</title>
        <authorList>
            <person name="Brawley S.H."/>
            <person name="Blouin N.A."/>
            <person name="Ficko-Blean E."/>
            <person name="Wheeler G.L."/>
            <person name="Lohr M."/>
            <person name="Goodson H.V."/>
            <person name="Jenkins J.W."/>
            <person name="Blaby-Haas C.E."/>
            <person name="Helliwell K.E."/>
            <person name="Chan C."/>
            <person name="Marriage T."/>
            <person name="Bhattacharya D."/>
            <person name="Klein A.S."/>
            <person name="Badis Y."/>
            <person name="Brodie J."/>
            <person name="Cao Y."/>
            <person name="Collen J."/>
            <person name="Dittami S.M."/>
            <person name="Gachon C.M."/>
            <person name="Green B.R."/>
            <person name="Karpowicz S."/>
            <person name="Kim J.W."/>
            <person name="Kudahl U."/>
            <person name="Lin S."/>
            <person name="Michel G."/>
            <person name="Mittag M."/>
            <person name="Olson B.J."/>
            <person name="Pangilinan J."/>
            <person name="Peng Y."/>
            <person name="Qiu H."/>
            <person name="Shu S."/>
            <person name="Singer J.T."/>
            <person name="Smith A.G."/>
            <person name="Sprecher B.N."/>
            <person name="Wagner V."/>
            <person name="Wang W."/>
            <person name="Wang Z.-Y."/>
            <person name="Yan J."/>
            <person name="Yarish C."/>
            <person name="Zoeuner-Riek S."/>
            <person name="Zhuang Y."/>
            <person name="Zou Y."/>
            <person name="Lindquist E.A."/>
            <person name="Grimwood J."/>
            <person name="Barry K."/>
            <person name="Rokhsar D.S."/>
            <person name="Schmutz J."/>
            <person name="Stiller J.W."/>
            <person name="Grossman A.R."/>
            <person name="Prochnik S.E."/>
        </authorList>
    </citation>
    <scope>NUCLEOTIDE SEQUENCE [LARGE SCALE GENOMIC DNA]</scope>
    <source>
        <strain evidence="2">4086291</strain>
    </source>
</reference>
<dbReference type="EMBL" id="KV918825">
    <property type="protein sequence ID" value="OSX77897.1"/>
    <property type="molecule type" value="Genomic_DNA"/>
</dbReference>
<protein>
    <submittedName>
        <fullName evidence="2">Uncharacterized protein</fullName>
    </submittedName>
</protein>
<dbReference type="AlphaFoldDB" id="A0A1X6PAM6"/>
<gene>
    <name evidence="2" type="ORF">BU14_0129s0013</name>
</gene>
<keyword evidence="3" id="KW-1185">Reference proteome</keyword>